<dbReference type="Gene3D" id="1.20.870.10">
    <property type="entry name" value="Son of sevenless (SoS) protein Chain: S domain 1"/>
    <property type="match status" value="1"/>
</dbReference>
<proteinExistence type="predicted"/>
<evidence type="ECO:0000256" key="2">
    <source>
        <dbReference type="PROSITE-ProRule" id="PRU00168"/>
    </source>
</evidence>
<keyword evidence="1 2" id="KW-0344">Guanine-nucleotide releasing factor</keyword>
<dbReference type="PANTHER" id="PTHR23113">
    <property type="entry name" value="GUANINE NUCLEOTIDE EXCHANGE FACTOR"/>
    <property type="match status" value="1"/>
</dbReference>
<dbReference type="PROSITE" id="PS50212">
    <property type="entry name" value="RASGEF_NTER"/>
    <property type="match status" value="1"/>
</dbReference>
<evidence type="ECO:0000313" key="7">
    <source>
        <dbReference type="Proteomes" id="UP001431209"/>
    </source>
</evidence>
<comment type="caution">
    <text evidence="6">The sequence shown here is derived from an EMBL/GenBank/DDBJ whole genome shotgun (WGS) entry which is preliminary data.</text>
</comment>
<dbReference type="AlphaFoldDB" id="A0AAW2Z9M6"/>
<dbReference type="InterPro" id="IPR000651">
    <property type="entry name" value="Ras-like_Gua-exchang_fac_N"/>
</dbReference>
<accession>A0AAW2Z9M6</accession>
<dbReference type="Pfam" id="PF00617">
    <property type="entry name" value="RasGEF"/>
    <property type="match status" value="1"/>
</dbReference>
<gene>
    <name evidence="6" type="ORF">AKO1_001705</name>
</gene>
<dbReference type="InterPro" id="IPR036964">
    <property type="entry name" value="RASGEF_cat_dom_sf"/>
</dbReference>
<dbReference type="Pfam" id="PF00618">
    <property type="entry name" value="RasGEF_N"/>
    <property type="match status" value="1"/>
</dbReference>
<dbReference type="PANTHER" id="PTHR23113:SF99">
    <property type="entry name" value="RASGEF DOMAIN-CONTAINING PROTEIN"/>
    <property type="match status" value="1"/>
</dbReference>
<reference evidence="6 7" key="1">
    <citation type="submission" date="2024-03" db="EMBL/GenBank/DDBJ databases">
        <title>The Acrasis kona genome and developmental transcriptomes reveal deep origins of eukaryotic multicellular pathways.</title>
        <authorList>
            <person name="Sheikh S."/>
            <person name="Fu C.-J."/>
            <person name="Brown M.W."/>
            <person name="Baldauf S.L."/>
        </authorList>
    </citation>
    <scope>NUCLEOTIDE SEQUENCE [LARGE SCALE GENOMIC DNA]</scope>
    <source>
        <strain evidence="6 7">ATCC MYA-3509</strain>
    </source>
</reference>
<dbReference type="InterPro" id="IPR001895">
    <property type="entry name" value="RASGEF_cat_dom"/>
</dbReference>
<protein>
    <submittedName>
        <fullName evidence="6">RasGEF</fullName>
    </submittedName>
</protein>
<keyword evidence="3" id="KW-0732">Signal</keyword>
<dbReference type="Proteomes" id="UP001431209">
    <property type="component" value="Unassembled WGS sequence"/>
</dbReference>
<evidence type="ECO:0000259" key="5">
    <source>
        <dbReference type="PROSITE" id="PS50212"/>
    </source>
</evidence>
<dbReference type="GO" id="GO:0005085">
    <property type="term" value="F:guanyl-nucleotide exchange factor activity"/>
    <property type="evidence" value="ECO:0007669"/>
    <property type="project" value="UniProtKB-KW"/>
</dbReference>
<evidence type="ECO:0000256" key="3">
    <source>
        <dbReference type="SAM" id="SignalP"/>
    </source>
</evidence>
<keyword evidence="7" id="KW-1185">Reference proteome</keyword>
<sequence length="497" mass="58226">MHLFVRISALSPFILQLYDGLTISNYDQIVRKYYTELYDGSPPGPIHLKKVVNLSDGNRLFEYHRKTRHFANFSMDVQQMLYIYDEPPPCDESITMIKSPVPDLCEVEVPRVCSLNRLILKFTDPMIENKFLVKAFWYNYRSYLQPKLLLKKLLERFDVPPLSDPKNKIKAPYTSEAYYTLEVRRDIQLSVIQLLYHWVSYYLFDFDDEMIDKLTTFCTDRLSAAGFLGAGENILHKLQGSRLHPYEKYIEKTKKDYLHKPTVDSLFQQMSYQKIAEALTMEDNLLYNNIVFTELLGQAWNKDKLRYKAPNVMANINLLNKVNRWCSYTILNQEDGNKRVLIDMNSFNMALAIQSSLNSSAVYRLTDVWDVISEKKKLRRDAAAKLLSSENNSKRMREKMNAIYEDGDPCSPYIGIYLRDLVYTEDGNPTFIDGRINFLKCVTTYSLMHQILRFQGRKYSYTPNKQLIDEVESCEDMDQNKLYNLSLIVQPKKTNPM</sequence>
<dbReference type="InterPro" id="IPR023578">
    <property type="entry name" value="Ras_GEF_dom_sf"/>
</dbReference>
<dbReference type="EMBL" id="JAOPGA020001192">
    <property type="protein sequence ID" value="KAL0485952.1"/>
    <property type="molecule type" value="Genomic_DNA"/>
</dbReference>
<feature type="domain" description="Ras-GEF" evidence="4">
    <location>
        <begin position="271"/>
        <end position="492"/>
    </location>
</feature>
<dbReference type="SMART" id="SM00147">
    <property type="entry name" value="RasGEF"/>
    <property type="match status" value="1"/>
</dbReference>
<dbReference type="GO" id="GO:0007264">
    <property type="term" value="P:small GTPase-mediated signal transduction"/>
    <property type="evidence" value="ECO:0007669"/>
    <property type="project" value="InterPro"/>
</dbReference>
<evidence type="ECO:0000259" key="4">
    <source>
        <dbReference type="PROSITE" id="PS50009"/>
    </source>
</evidence>
<feature type="chain" id="PRO_5043856451" evidence="3">
    <location>
        <begin position="21"/>
        <end position="497"/>
    </location>
</feature>
<feature type="domain" description="N-terminal Ras-GEF" evidence="5">
    <location>
        <begin position="106"/>
        <end position="242"/>
    </location>
</feature>
<dbReference type="Gene3D" id="1.10.840.10">
    <property type="entry name" value="Ras guanine-nucleotide exchange factors catalytic domain"/>
    <property type="match status" value="1"/>
</dbReference>
<feature type="signal peptide" evidence="3">
    <location>
        <begin position="1"/>
        <end position="20"/>
    </location>
</feature>
<dbReference type="PROSITE" id="PS50009">
    <property type="entry name" value="RASGEF_CAT"/>
    <property type="match status" value="1"/>
</dbReference>
<evidence type="ECO:0000313" key="6">
    <source>
        <dbReference type="EMBL" id="KAL0485952.1"/>
    </source>
</evidence>
<name>A0AAW2Z9M6_9EUKA</name>
<dbReference type="InterPro" id="IPR008937">
    <property type="entry name" value="Ras-like_GEF"/>
</dbReference>
<evidence type="ECO:0000256" key="1">
    <source>
        <dbReference type="ARBA" id="ARBA00022658"/>
    </source>
</evidence>
<organism evidence="6 7">
    <name type="scientific">Acrasis kona</name>
    <dbReference type="NCBI Taxonomy" id="1008807"/>
    <lineage>
        <taxon>Eukaryota</taxon>
        <taxon>Discoba</taxon>
        <taxon>Heterolobosea</taxon>
        <taxon>Tetramitia</taxon>
        <taxon>Eutetramitia</taxon>
        <taxon>Acrasidae</taxon>
        <taxon>Acrasis</taxon>
    </lineage>
</organism>
<dbReference type="SUPFAM" id="SSF48366">
    <property type="entry name" value="Ras GEF"/>
    <property type="match status" value="1"/>
</dbReference>